<evidence type="ECO:0000313" key="13">
    <source>
        <dbReference type="EMBL" id="KAK2152158.1"/>
    </source>
</evidence>
<dbReference type="AlphaFoldDB" id="A0AAD9JGD5"/>
<dbReference type="Pfam" id="PF00858">
    <property type="entry name" value="ASC"/>
    <property type="match status" value="1"/>
</dbReference>
<evidence type="ECO:0000256" key="10">
    <source>
        <dbReference type="ARBA" id="ARBA00023303"/>
    </source>
</evidence>
<keyword evidence="5 12" id="KW-1133">Transmembrane helix</keyword>
<sequence>MSGRRHGLEIGINLGQKDMFKPASGVAGAVVVVHSKGTMPFPEDYGTLLSPGLYNVIGIKLVRIKRLSSPYSDCISPDRDNSDRDVYIQHYNVTFSKTGCQKTCYQSHVMETCRCALPYYPRKGIPFSNNDIPMCDDENTEQSVCRNRKELEFGDNRLNCDCPNVCSEDIYIASKSSSQWPMAKRKNSVIAEMKQLYPDYFPISIDKGDSSLEENILKRNFLKAAIFYEDLNHELVSEFPAYTGFQFVGDVGGMFGLWIGVSALGMVQLIEFLLVAVYSKVRKSYTSKRRIHDTASCKSNNKPISAIADNK</sequence>
<evidence type="ECO:0000313" key="14">
    <source>
        <dbReference type="Proteomes" id="UP001208570"/>
    </source>
</evidence>
<dbReference type="Gene3D" id="2.60.470.10">
    <property type="entry name" value="Acid-sensing ion channels like domains"/>
    <property type="match status" value="1"/>
</dbReference>
<dbReference type="PANTHER" id="PTHR11690:SF248">
    <property type="entry name" value="PICKPOCKET 17, ISOFORM A"/>
    <property type="match status" value="1"/>
</dbReference>
<keyword evidence="14" id="KW-1185">Reference proteome</keyword>
<keyword evidence="3 11" id="KW-0894">Sodium channel</keyword>
<keyword evidence="10 11" id="KW-0407">Ion channel</keyword>
<comment type="caution">
    <text evidence="13">The sequence shown here is derived from an EMBL/GenBank/DDBJ whole genome shotgun (WGS) entry which is preliminary data.</text>
</comment>
<keyword evidence="6" id="KW-0915">Sodium</keyword>
<evidence type="ECO:0000256" key="5">
    <source>
        <dbReference type="ARBA" id="ARBA00022989"/>
    </source>
</evidence>
<evidence type="ECO:0000256" key="8">
    <source>
        <dbReference type="ARBA" id="ARBA00023136"/>
    </source>
</evidence>
<dbReference type="GO" id="GO:0015280">
    <property type="term" value="F:ligand-gated sodium channel activity"/>
    <property type="evidence" value="ECO:0007669"/>
    <property type="project" value="TreeGrafter"/>
</dbReference>
<evidence type="ECO:0000256" key="3">
    <source>
        <dbReference type="ARBA" id="ARBA00022461"/>
    </source>
</evidence>
<evidence type="ECO:0000256" key="4">
    <source>
        <dbReference type="ARBA" id="ARBA00022692"/>
    </source>
</evidence>
<accession>A0AAD9JGD5</accession>
<comment type="subcellular location">
    <subcellularLocation>
        <location evidence="1">Membrane</location>
        <topology evidence="1">Multi-pass membrane protein</topology>
    </subcellularLocation>
</comment>
<feature type="transmembrane region" description="Helical" evidence="12">
    <location>
        <begin position="255"/>
        <end position="279"/>
    </location>
</feature>
<dbReference type="PRINTS" id="PR01078">
    <property type="entry name" value="AMINACHANNEL"/>
</dbReference>
<protein>
    <submittedName>
        <fullName evidence="13">Uncharacterized protein</fullName>
    </submittedName>
</protein>
<evidence type="ECO:0000256" key="11">
    <source>
        <dbReference type="RuleBase" id="RU000679"/>
    </source>
</evidence>
<evidence type="ECO:0000256" key="1">
    <source>
        <dbReference type="ARBA" id="ARBA00004141"/>
    </source>
</evidence>
<proteinExistence type="inferred from homology"/>
<evidence type="ECO:0000256" key="2">
    <source>
        <dbReference type="ARBA" id="ARBA00022448"/>
    </source>
</evidence>
<name>A0AAD9JGD5_9ANNE</name>
<dbReference type="EMBL" id="JAODUP010000338">
    <property type="protein sequence ID" value="KAK2152158.1"/>
    <property type="molecule type" value="Genomic_DNA"/>
</dbReference>
<keyword evidence="7 11" id="KW-0406">Ion transport</keyword>
<keyword evidence="9 11" id="KW-0739">Sodium transport</keyword>
<dbReference type="Gene3D" id="1.10.287.770">
    <property type="entry name" value="YojJ-like"/>
    <property type="match status" value="1"/>
</dbReference>
<evidence type="ECO:0000256" key="12">
    <source>
        <dbReference type="SAM" id="Phobius"/>
    </source>
</evidence>
<keyword evidence="2 11" id="KW-0813">Transport</keyword>
<dbReference type="GO" id="GO:0005886">
    <property type="term" value="C:plasma membrane"/>
    <property type="evidence" value="ECO:0007669"/>
    <property type="project" value="TreeGrafter"/>
</dbReference>
<dbReference type="Proteomes" id="UP001208570">
    <property type="component" value="Unassembled WGS sequence"/>
</dbReference>
<dbReference type="InterPro" id="IPR001873">
    <property type="entry name" value="ENaC"/>
</dbReference>
<keyword evidence="8 12" id="KW-0472">Membrane</keyword>
<dbReference type="PANTHER" id="PTHR11690">
    <property type="entry name" value="AMILORIDE-SENSITIVE SODIUM CHANNEL-RELATED"/>
    <property type="match status" value="1"/>
</dbReference>
<evidence type="ECO:0000256" key="7">
    <source>
        <dbReference type="ARBA" id="ARBA00023065"/>
    </source>
</evidence>
<evidence type="ECO:0000256" key="6">
    <source>
        <dbReference type="ARBA" id="ARBA00023053"/>
    </source>
</evidence>
<evidence type="ECO:0000256" key="9">
    <source>
        <dbReference type="ARBA" id="ARBA00023201"/>
    </source>
</evidence>
<gene>
    <name evidence="13" type="ORF">LSH36_338g04041</name>
</gene>
<comment type="similarity">
    <text evidence="11">Belongs to the amiloride-sensitive sodium channel (TC 1.A.6) family.</text>
</comment>
<organism evidence="13 14">
    <name type="scientific">Paralvinella palmiformis</name>
    <dbReference type="NCBI Taxonomy" id="53620"/>
    <lineage>
        <taxon>Eukaryota</taxon>
        <taxon>Metazoa</taxon>
        <taxon>Spiralia</taxon>
        <taxon>Lophotrochozoa</taxon>
        <taxon>Annelida</taxon>
        <taxon>Polychaeta</taxon>
        <taxon>Sedentaria</taxon>
        <taxon>Canalipalpata</taxon>
        <taxon>Terebellida</taxon>
        <taxon>Terebelliformia</taxon>
        <taxon>Alvinellidae</taxon>
        <taxon>Paralvinella</taxon>
    </lineage>
</organism>
<reference evidence="13" key="1">
    <citation type="journal article" date="2023" name="Mol. Biol. Evol.">
        <title>Third-Generation Sequencing Reveals the Adaptive Role of the Epigenome in Three Deep-Sea Polychaetes.</title>
        <authorList>
            <person name="Perez M."/>
            <person name="Aroh O."/>
            <person name="Sun Y."/>
            <person name="Lan Y."/>
            <person name="Juniper S.K."/>
            <person name="Young C.R."/>
            <person name="Angers B."/>
            <person name="Qian P.Y."/>
        </authorList>
    </citation>
    <scope>NUCLEOTIDE SEQUENCE</scope>
    <source>
        <strain evidence="13">P08H-3</strain>
    </source>
</reference>
<keyword evidence="4 11" id="KW-0812">Transmembrane</keyword>